<dbReference type="Proteomes" id="UP000476064">
    <property type="component" value="Chromosome"/>
</dbReference>
<organism evidence="1 2">
    <name type="scientific">Paenibacillus lycopersici</name>
    <dbReference type="NCBI Taxonomy" id="2704462"/>
    <lineage>
        <taxon>Bacteria</taxon>
        <taxon>Bacillati</taxon>
        <taxon>Bacillota</taxon>
        <taxon>Bacilli</taxon>
        <taxon>Bacillales</taxon>
        <taxon>Paenibacillaceae</taxon>
        <taxon>Paenibacillus</taxon>
    </lineage>
</organism>
<protein>
    <submittedName>
        <fullName evidence="1">Uncharacterized protein</fullName>
    </submittedName>
</protein>
<proteinExistence type="predicted"/>
<name>A0A6C0FX73_9BACL</name>
<dbReference type="InterPro" id="IPR018679">
    <property type="entry name" value="DUF2161"/>
</dbReference>
<keyword evidence="2" id="KW-1185">Reference proteome</keyword>
<dbReference type="Pfam" id="PF09929">
    <property type="entry name" value="DUF2161"/>
    <property type="match status" value="1"/>
</dbReference>
<sequence length="276" mass="31282">MAVKHETELYKPIKSYFEAQGYEVKSEVMHCDLVAVHPETGDTLLVEMKKTFNLALLLQGIERLRLNGSVILAVERNRKKAGAHNQRFGDLTELCRLLGLGLMTVTFFKTKAPTLEMLCQPGDPPVRGQRRARSARLLTEFRERSGDYNTGGSNNRKLVTAYREKALRIAWALSQHGILSPRDAAAITEVPKAAHFMQKDYYGWFQRVERGKYRLKPEGEQAVLQNGEILDAWQRKRSADRPADSRPAEETAEVMQAAEAVEVTEGTQDTEKLFIY</sequence>
<dbReference type="KEGG" id="plyc:GXP70_09095"/>
<dbReference type="EMBL" id="CP048209">
    <property type="protein sequence ID" value="QHT60081.1"/>
    <property type="molecule type" value="Genomic_DNA"/>
</dbReference>
<accession>A0A6C0FX73</accession>
<dbReference type="AlphaFoldDB" id="A0A6C0FX73"/>
<dbReference type="RefSeq" id="WP_162356145.1">
    <property type="nucleotide sequence ID" value="NZ_CP048209.1"/>
</dbReference>
<evidence type="ECO:0000313" key="1">
    <source>
        <dbReference type="EMBL" id="QHT60081.1"/>
    </source>
</evidence>
<reference evidence="1 2" key="1">
    <citation type="submission" date="2020-01" db="EMBL/GenBank/DDBJ databases">
        <title>Paenibacillus sp. nov., isolated from tomato rhizosphere.</title>
        <authorList>
            <person name="Weon H.-Y."/>
            <person name="Lee S.A."/>
        </authorList>
    </citation>
    <scope>NUCLEOTIDE SEQUENCE [LARGE SCALE GENOMIC DNA]</scope>
    <source>
        <strain evidence="1 2">12200R-189</strain>
    </source>
</reference>
<evidence type="ECO:0000313" key="2">
    <source>
        <dbReference type="Proteomes" id="UP000476064"/>
    </source>
</evidence>
<gene>
    <name evidence="1" type="ORF">GXP70_09095</name>
</gene>